<dbReference type="AlphaFoldDB" id="A0A177WZI3"/>
<gene>
    <name evidence="1" type="ORF">BDEG_28442</name>
</gene>
<name>A0A177WZI3_BATDL</name>
<reference evidence="1 2" key="1">
    <citation type="submission" date="2006-10" db="EMBL/GenBank/DDBJ databases">
        <title>The Genome Sequence of Batrachochytrium dendrobatidis JEL423.</title>
        <authorList>
            <consortium name="The Broad Institute Genome Sequencing Platform"/>
            <person name="Birren B."/>
            <person name="Lander E."/>
            <person name="Galagan J."/>
            <person name="Cuomo C."/>
            <person name="Devon K."/>
            <person name="Jaffe D."/>
            <person name="Butler J."/>
            <person name="Alvarez P."/>
            <person name="Gnerre S."/>
            <person name="Grabherr M."/>
            <person name="Kleber M."/>
            <person name="Mauceli E."/>
            <person name="Brockman W."/>
            <person name="Young S."/>
            <person name="LaButti K."/>
            <person name="Sykes S."/>
            <person name="DeCaprio D."/>
            <person name="Crawford M."/>
            <person name="Koehrsen M."/>
            <person name="Engels R."/>
            <person name="Montgomery P."/>
            <person name="Pearson M."/>
            <person name="Howarth C."/>
            <person name="Larson L."/>
            <person name="White J."/>
            <person name="O'Leary S."/>
            <person name="Kodira C."/>
            <person name="Zeng Q."/>
            <person name="Yandava C."/>
            <person name="Alvarado L."/>
            <person name="Longcore J."/>
            <person name="James T."/>
        </authorList>
    </citation>
    <scope>NUCLEOTIDE SEQUENCE [LARGE SCALE GENOMIC DNA]</scope>
    <source>
        <strain evidence="1 2">JEL423</strain>
    </source>
</reference>
<dbReference type="EMBL" id="DS022315">
    <property type="protein sequence ID" value="OAJ45292.1"/>
    <property type="molecule type" value="Genomic_DNA"/>
</dbReference>
<evidence type="ECO:0000313" key="1">
    <source>
        <dbReference type="EMBL" id="OAJ45292.1"/>
    </source>
</evidence>
<evidence type="ECO:0000313" key="2">
    <source>
        <dbReference type="Proteomes" id="UP000077115"/>
    </source>
</evidence>
<dbReference type="Proteomes" id="UP000077115">
    <property type="component" value="Unassembled WGS sequence"/>
</dbReference>
<proteinExistence type="predicted"/>
<accession>A0A177WZI3</accession>
<sequence>MTIHSNFNTDDYIPSHHEMTTKINVPICAKNTIQKYISQSVSADTLKNISQLSDNSDAQYYPLPSDSNASQFKTTLSRCLFSNTTAHLYPIPLETSIAYTKTHMPSVQSQLDFKSSDVHSILNDETSTHIFQARPRTPSNPSIVESQTHCMDISNTLPQKNNDWIDNSFNVPTGCFRQIHEVDSSKQSRHDHLIFSGTIISVTASQATSSISRWFQSPTRSIRCGMWTRKTAIHLEIRTDVIREMVLSFDGRLGSVIYSMPTCAAAFALLHTKQGKSRFLLKNTNSSTDPPRVFEVVSRSELNLWFLQLHQARNTFNSTLCDETVPIASTFSTDTMYTPHDETIDHERFTASPVTNSIQSHLNLATHHIDSNDKQSVHLPVLEQATRIDHHTESVDLQHIDPCTTQINPVCTEKKSSSLPNLQDLRSQIRMVCSEVRLVENHARESTARLGILQTRAQLLQKELHQLAISVSGY</sequence>
<reference evidence="1 2" key="2">
    <citation type="submission" date="2016-05" db="EMBL/GenBank/DDBJ databases">
        <title>Lineage-specific infection strategies underlie the spectrum of fungal disease in amphibians.</title>
        <authorList>
            <person name="Cuomo C.A."/>
            <person name="Farrer R.A."/>
            <person name="James T."/>
            <person name="Longcore J."/>
            <person name="Birren B."/>
        </authorList>
    </citation>
    <scope>NUCLEOTIDE SEQUENCE [LARGE SCALE GENOMIC DNA]</scope>
    <source>
        <strain evidence="1 2">JEL423</strain>
    </source>
</reference>
<protein>
    <submittedName>
        <fullName evidence="1">Uncharacterized protein</fullName>
    </submittedName>
</protein>
<dbReference type="VEuPathDB" id="FungiDB:BDEG_28442"/>
<organism evidence="1 2">
    <name type="scientific">Batrachochytrium dendrobatidis (strain JEL423)</name>
    <dbReference type="NCBI Taxonomy" id="403673"/>
    <lineage>
        <taxon>Eukaryota</taxon>
        <taxon>Fungi</taxon>
        <taxon>Fungi incertae sedis</taxon>
        <taxon>Chytridiomycota</taxon>
        <taxon>Chytridiomycota incertae sedis</taxon>
        <taxon>Chytridiomycetes</taxon>
        <taxon>Rhizophydiales</taxon>
        <taxon>Rhizophydiales incertae sedis</taxon>
        <taxon>Batrachochytrium</taxon>
    </lineage>
</organism>